<proteinExistence type="predicted"/>
<dbReference type="AlphaFoldDB" id="A0A8X6Q5Y9"/>
<evidence type="ECO:0000313" key="2">
    <source>
        <dbReference type="Proteomes" id="UP000887013"/>
    </source>
</evidence>
<reference evidence="1" key="1">
    <citation type="submission" date="2020-08" db="EMBL/GenBank/DDBJ databases">
        <title>Multicomponent nature underlies the extraordinary mechanical properties of spider dragline silk.</title>
        <authorList>
            <person name="Kono N."/>
            <person name="Nakamura H."/>
            <person name="Mori M."/>
            <person name="Yoshida Y."/>
            <person name="Ohtoshi R."/>
            <person name="Malay A.D."/>
            <person name="Moran D.A.P."/>
            <person name="Tomita M."/>
            <person name="Numata K."/>
            <person name="Arakawa K."/>
        </authorList>
    </citation>
    <scope>NUCLEOTIDE SEQUENCE</scope>
</reference>
<dbReference type="Proteomes" id="UP000887013">
    <property type="component" value="Unassembled WGS sequence"/>
</dbReference>
<name>A0A8X6Q5Y9_NEPPI</name>
<sequence length="127" mass="14579">MNTLQKELTDFMMIHRNRNFTAQTQKNYRRIALKILHPKQHLTDCKKKLLETGVSVGRRVLDVPCVMLMLSISETFLTQSQEICEGSTELNKPISTVYKGCKKKAKITCLQIPNRSSLGNQDDRLKV</sequence>
<dbReference type="EMBL" id="BMAW01028528">
    <property type="protein sequence ID" value="GFU07839.1"/>
    <property type="molecule type" value="Genomic_DNA"/>
</dbReference>
<evidence type="ECO:0000313" key="1">
    <source>
        <dbReference type="EMBL" id="GFU07839.1"/>
    </source>
</evidence>
<gene>
    <name evidence="1" type="ORF">NPIL_550471</name>
</gene>
<comment type="caution">
    <text evidence="1">The sequence shown here is derived from an EMBL/GenBank/DDBJ whole genome shotgun (WGS) entry which is preliminary data.</text>
</comment>
<organism evidence="1 2">
    <name type="scientific">Nephila pilipes</name>
    <name type="common">Giant wood spider</name>
    <name type="synonym">Nephila maculata</name>
    <dbReference type="NCBI Taxonomy" id="299642"/>
    <lineage>
        <taxon>Eukaryota</taxon>
        <taxon>Metazoa</taxon>
        <taxon>Ecdysozoa</taxon>
        <taxon>Arthropoda</taxon>
        <taxon>Chelicerata</taxon>
        <taxon>Arachnida</taxon>
        <taxon>Araneae</taxon>
        <taxon>Araneomorphae</taxon>
        <taxon>Entelegynae</taxon>
        <taxon>Araneoidea</taxon>
        <taxon>Nephilidae</taxon>
        <taxon>Nephila</taxon>
    </lineage>
</organism>
<protein>
    <submittedName>
        <fullName evidence="1">Uncharacterized protein</fullName>
    </submittedName>
</protein>
<accession>A0A8X6Q5Y9</accession>
<keyword evidence="2" id="KW-1185">Reference proteome</keyword>